<feature type="signal peptide" evidence="1">
    <location>
        <begin position="1"/>
        <end position="21"/>
    </location>
</feature>
<evidence type="ECO:0000256" key="1">
    <source>
        <dbReference type="SAM" id="SignalP"/>
    </source>
</evidence>
<accession>A0A941IE45</accession>
<dbReference type="InterPro" id="IPR010352">
    <property type="entry name" value="DUF945"/>
</dbReference>
<comment type="caution">
    <text evidence="2">The sequence shown here is derived from an EMBL/GenBank/DDBJ whole genome shotgun (WGS) entry which is preliminary data.</text>
</comment>
<protein>
    <submittedName>
        <fullName evidence="2">YdgA family protein</fullName>
    </submittedName>
</protein>
<evidence type="ECO:0000313" key="2">
    <source>
        <dbReference type="EMBL" id="MBR7800688.1"/>
    </source>
</evidence>
<dbReference type="EMBL" id="JAGSPJ010000004">
    <property type="protein sequence ID" value="MBR7800688.1"/>
    <property type="molecule type" value="Genomic_DNA"/>
</dbReference>
<name>A0A941IE45_9BURK</name>
<proteinExistence type="predicted"/>
<gene>
    <name evidence="2" type="ORF">KDM90_11825</name>
</gene>
<dbReference type="Proteomes" id="UP000678545">
    <property type="component" value="Unassembled WGS sequence"/>
</dbReference>
<sequence length="501" mass="54929">MKKSLLAVTVLTALAVAYPSASWVTGKRLEAKLAKLEGQDILFSNFKVVKQTYTRGIFSSTQESTIELDIASMSPKAEPHRFQENALQDATQESHAEASAELPEVIRPKPLQLQVINHIVHGPIPGIVGFAAGKIETELVLDASTLASIKKVFGNKKFLEIRTVLHYTGGGRFRISSPAVVSTVGPSQDKFDWKGLNFEIGFDATYKKLQFDLLSPGLEMIATNGSANLKIGEIKLQGEATRAYPDSIIYLGTTKATINHVSFSNAQASNKGLILKDVELESTTSSKNDLIDSHLKMGIQDITMNDLKIGRFHYDYSLRNLHGPSFNQFIVDLRKLESQKNDPDAMLEIEQNWKKYAIEILKHDPVIALDRLGLIGKGGEFKASASLRTVGVTESDFDTPQAVLAKIEGLGEIQLDDGLVDDLIDGSQSSPEARNMMRSMFYSQIQTWETQGFINHANKQYKAQISWKEGQFLVNGKPFPALPADQAGIAGGAPAPLAPSR</sequence>
<organism evidence="2 3">
    <name type="scientific">Undibacterium fentianense</name>
    <dbReference type="NCBI Taxonomy" id="2828728"/>
    <lineage>
        <taxon>Bacteria</taxon>
        <taxon>Pseudomonadati</taxon>
        <taxon>Pseudomonadota</taxon>
        <taxon>Betaproteobacteria</taxon>
        <taxon>Burkholderiales</taxon>
        <taxon>Oxalobacteraceae</taxon>
        <taxon>Undibacterium</taxon>
    </lineage>
</organism>
<reference evidence="2" key="1">
    <citation type="submission" date="2021-04" db="EMBL/GenBank/DDBJ databases">
        <title>novel species isolated from subtropical streams in China.</title>
        <authorList>
            <person name="Lu H."/>
        </authorList>
    </citation>
    <scope>NUCLEOTIDE SEQUENCE</scope>
    <source>
        <strain evidence="2">FT137W</strain>
    </source>
</reference>
<keyword evidence="1" id="KW-0732">Signal</keyword>
<dbReference type="AlphaFoldDB" id="A0A941IE45"/>
<keyword evidence="3" id="KW-1185">Reference proteome</keyword>
<dbReference type="Pfam" id="PF06097">
    <property type="entry name" value="DUF945"/>
    <property type="match status" value="1"/>
</dbReference>
<evidence type="ECO:0000313" key="3">
    <source>
        <dbReference type="Proteomes" id="UP000678545"/>
    </source>
</evidence>
<dbReference type="RefSeq" id="WP_212675804.1">
    <property type="nucleotide sequence ID" value="NZ_JAGSPJ010000004.1"/>
</dbReference>
<feature type="chain" id="PRO_5037943497" evidence="1">
    <location>
        <begin position="22"/>
        <end position="501"/>
    </location>
</feature>